<dbReference type="InterPro" id="IPR002227">
    <property type="entry name" value="Tyrosinase_Cu-bd"/>
</dbReference>
<dbReference type="Gene3D" id="1.10.1280.10">
    <property type="entry name" value="Di-copper center containing domain from catechol oxidase"/>
    <property type="match status" value="1"/>
</dbReference>
<dbReference type="PANTHER" id="PTHR11474:SF125">
    <property type="entry name" value="N-ACETYL-6-HYDROXYTRYPTOPHAN OXIDASE IVOB-RELATED"/>
    <property type="match status" value="1"/>
</dbReference>
<evidence type="ECO:0000256" key="2">
    <source>
        <dbReference type="ARBA" id="ARBA00023002"/>
    </source>
</evidence>
<keyword evidence="2" id="KW-0560">Oxidoreductase</keyword>
<protein>
    <submittedName>
        <fullName evidence="3">Uncharacterized protein</fullName>
    </submittedName>
</protein>
<dbReference type="Pfam" id="PF00264">
    <property type="entry name" value="Tyrosinase"/>
    <property type="match status" value="1"/>
</dbReference>
<name>A0A4P7NV09_PYROR</name>
<dbReference type="PROSITE" id="PS00498">
    <property type="entry name" value="TYROSINASE_2"/>
    <property type="match status" value="1"/>
</dbReference>
<dbReference type="AlphaFoldDB" id="A0A4P7NV09"/>
<dbReference type="Proteomes" id="UP000294847">
    <property type="component" value="Chromosome 7"/>
</dbReference>
<evidence type="ECO:0000256" key="1">
    <source>
        <dbReference type="ARBA" id="ARBA00022723"/>
    </source>
</evidence>
<evidence type="ECO:0000313" key="3">
    <source>
        <dbReference type="EMBL" id="QBZ66435.1"/>
    </source>
</evidence>
<dbReference type="PRINTS" id="PR00092">
    <property type="entry name" value="TYROSINASE"/>
</dbReference>
<dbReference type="GO" id="GO:0046872">
    <property type="term" value="F:metal ion binding"/>
    <property type="evidence" value="ECO:0007669"/>
    <property type="project" value="UniProtKB-KW"/>
</dbReference>
<keyword evidence="1" id="KW-0479">Metal-binding</keyword>
<dbReference type="EMBL" id="CP034210">
    <property type="protein sequence ID" value="QBZ66435.1"/>
    <property type="molecule type" value="Genomic_DNA"/>
</dbReference>
<organism evidence="3 4">
    <name type="scientific">Pyricularia oryzae</name>
    <name type="common">Rice blast fungus</name>
    <name type="synonym">Magnaporthe oryzae</name>
    <dbReference type="NCBI Taxonomy" id="318829"/>
    <lineage>
        <taxon>Eukaryota</taxon>
        <taxon>Fungi</taxon>
        <taxon>Dikarya</taxon>
        <taxon>Ascomycota</taxon>
        <taxon>Pezizomycotina</taxon>
        <taxon>Sordariomycetes</taxon>
        <taxon>Sordariomycetidae</taxon>
        <taxon>Magnaporthales</taxon>
        <taxon>Pyriculariaceae</taxon>
        <taxon>Pyricularia</taxon>
    </lineage>
</organism>
<accession>A0A4P7NV09</accession>
<dbReference type="InterPro" id="IPR050316">
    <property type="entry name" value="Tyrosinase/Hemocyanin"/>
</dbReference>
<reference evidence="3 4" key="1">
    <citation type="journal article" date="2019" name="Mol. Biol. Evol.">
        <title>Blast fungal genomes show frequent chromosomal changes, gene gains and losses, and effector gene turnover.</title>
        <authorList>
            <person name="Gomez Luciano L.B."/>
            <person name="Jason Tsai I."/>
            <person name="Chuma I."/>
            <person name="Tosa Y."/>
            <person name="Chen Y.H."/>
            <person name="Li J.Y."/>
            <person name="Li M.Y."/>
            <person name="Jade Lu M.Y."/>
            <person name="Nakayashiki H."/>
            <person name="Li W.H."/>
        </authorList>
    </citation>
    <scope>NUCLEOTIDE SEQUENCE [LARGE SCALE GENOMIC DNA]</scope>
    <source>
        <strain evidence="3">MZ5-1-6</strain>
    </source>
</reference>
<dbReference type="GO" id="GO:0016491">
    <property type="term" value="F:oxidoreductase activity"/>
    <property type="evidence" value="ECO:0007669"/>
    <property type="project" value="UniProtKB-KW"/>
</dbReference>
<proteinExistence type="predicted"/>
<dbReference type="PROSITE" id="PS00497">
    <property type="entry name" value="TYROSINASE_1"/>
    <property type="match status" value="1"/>
</dbReference>
<gene>
    <name evidence="3" type="ORF">PoMZ_13412</name>
</gene>
<dbReference type="SUPFAM" id="SSF48056">
    <property type="entry name" value="Di-copper centre-containing domain"/>
    <property type="match status" value="1"/>
</dbReference>
<sequence length="377" mass="41122">MARLLSAALLALGLVGGMAAAQGSQPDALKQLENKGMPQLMAQLAKSKTCSNATMRIRKEWGDLPGAERKEYIAAVLCLSQRPSHYSPSVCPGCKSRYDDFVAVHMEFTPTIHGTGNFLSWHRHYTYAFESALIKECGYTGAQPYWDYGRWAQDPLNSPIFDGSDTSMSGNGEKIPHRSTLSPAGEGGGCLMSGPFKNMTVYLGPLAATADPRPKANPQANGLGSNPRCIQRDVTNYLSSRYGRTQDIVNLITRNSAIGPFQTAMQSTTGSAIGIHGVGHFVHGSQDPGGDFYISPNDPVFWLHHSMIDRVWTIWQSQDLANRLMVIAGGTSMFGIGSRLQSLDDLIDLGNVEPTAKKWKIRELVSIVDGPLCYMYQ</sequence>
<evidence type="ECO:0000313" key="4">
    <source>
        <dbReference type="Proteomes" id="UP000294847"/>
    </source>
</evidence>
<dbReference type="InterPro" id="IPR008922">
    <property type="entry name" value="Di-copper_centre_dom_sf"/>
</dbReference>
<dbReference type="PANTHER" id="PTHR11474">
    <property type="entry name" value="TYROSINASE FAMILY MEMBER"/>
    <property type="match status" value="1"/>
</dbReference>